<proteinExistence type="predicted"/>
<organism evidence="1 2">
    <name type="scientific">Roseburia inulinivorans DSM 16841</name>
    <dbReference type="NCBI Taxonomy" id="622312"/>
    <lineage>
        <taxon>Bacteria</taxon>
        <taxon>Bacillati</taxon>
        <taxon>Bacillota</taxon>
        <taxon>Clostridia</taxon>
        <taxon>Lachnospirales</taxon>
        <taxon>Lachnospiraceae</taxon>
        <taxon>Roseburia</taxon>
    </lineage>
</organism>
<dbReference type="EMBL" id="ACFY01000013">
    <property type="protein sequence ID" value="EEG95862.1"/>
    <property type="molecule type" value="Genomic_DNA"/>
</dbReference>
<dbReference type="Proteomes" id="UP000003561">
    <property type="component" value="Unassembled WGS sequence"/>
</dbReference>
<dbReference type="AlphaFoldDB" id="C0FNH0"/>
<reference evidence="1 2" key="1">
    <citation type="submission" date="2009-02" db="EMBL/GenBank/DDBJ databases">
        <authorList>
            <person name="Fulton L."/>
            <person name="Clifton S."/>
            <person name="Fulton B."/>
            <person name="Xu J."/>
            <person name="Minx P."/>
            <person name="Pepin K.H."/>
            <person name="Johnson M."/>
            <person name="Bhonagiri V."/>
            <person name="Nash W.E."/>
            <person name="Mardis E.R."/>
            <person name="Wilson R.K."/>
        </authorList>
    </citation>
    <scope>NUCLEOTIDE SEQUENCE [LARGE SCALE GENOMIC DNA]</scope>
    <source>
        <strain evidence="1 2">DSM 16841</strain>
    </source>
</reference>
<accession>C0FNH0</accession>
<sequence length="220" mass="26493">MEDMDMLVVISSEAPKKRKIYHKMGCIYAERIKFQNRLEIKVEQAEKEGYCECKYCAGLRGDVRTHKAQILSWTHKKEMEFKFDDHTETLYIKTKIGFWKIYLKDDIDKYLLYHRNTFDANTDYQELIRGEFHRQKDVKQTDSLVKLVEYIDAHDKAKVVIQDDYHNLPRRTKKQKKYYKQAERKVKREAVKRMDTLFAMLERQNPSLKNVSIYERSSVC</sequence>
<reference evidence="1 2" key="2">
    <citation type="submission" date="2009-03" db="EMBL/GenBank/DDBJ databases">
        <title>Draft genome sequence of Roseburia inulinivorans (DSM 16841).</title>
        <authorList>
            <person name="Sudarsanam P."/>
            <person name="Ley R."/>
            <person name="Guruge J."/>
            <person name="Turnbaugh P.J."/>
            <person name="Mahowald M."/>
            <person name="Liep D."/>
            <person name="Gordon J."/>
        </authorList>
    </citation>
    <scope>NUCLEOTIDE SEQUENCE [LARGE SCALE GENOMIC DNA]</scope>
    <source>
        <strain evidence="1 2">DSM 16841</strain>
    </source>
</reference>
<evidence type="ECO:0000313" key="2">
    <source>
        <dbReference type="Proteomes" id="UP000003561"/>
    </source>
</evidence>
<dbReference type="eggNOG" id="ENOG50335F0">
    <property type="taxonomic scope" value="Bacteria"/>
</dbReference>
<evidence type="ECO:0000313" key="1">
    <source>
        <dbReference type="EMBL" id="EEG95862.1"/>
    </source>
</evidence>
<gene>
    <name evidence="1" type="ORF">ROSEINA2194_00268</name>
</gene>
<protein>
    <submittedName>
        <fullName evidence="1">Uncharacterized protein</fullName>
    </submittedName>
</protein>
<name>C0FNH0_9FIRM</name>
<comment type="caution">
    <text evidence="1">The sequence shown here is derived from an EMBL/GenBank/DDBJ whole genome shotgun (WGS) entry which is preliminary data.</text>
</comment>